<feature type="domain" description="Peptidase M11 gametolysin" evidence="1">
    <location>
        <begin position="160"/>
        <end position="331"/>
    </location>
</feature>
<proteinExistence type="predicted"/>
<keyword evidence="4" id="KW-1185">Reference proteome</keyword>
<evidence type="ECO:0000313" key="3">
    <source>
        <dbReference type="EMBL" id="MDC7690888.1"/>
    </source>
</evidence>
<sequence length="597" mass="62314">MLQRAMRACGQRFGLPTMLPGACLLLLLLAAPGITPASGKTTPALPASVAAKPIQLEGELELWTEDDFKNKKSHSRQFLKTEAGQRYELKFKTKQPQHEPGSKVRVQGTLSGNSLMLETGGDTSYQYLAAPATGINALGVQSTAVLLVNFQDQPANKPWTPEQWHSFVFGSASGSVNSFYLENSYQQTSFSGKVFGWYTLPLNSTDTCNSDNIASAAKAAASAAGVDLSGYARVVYAFPNTSSCSWGGLSSVGSIPSQSFINGTMSLSVVGHELGHALGLWHSHGLDCDVSATGNSCTYVEYGDRVDIMGWQTGHLNAFQKERLGWLNYSASPAITTVQNSGSYVIEPIETSGSNAKGLKILKSTDPVTGAKTWYYLEYRQPIGVDYYFSTNSIYQPGNIFAGVWVRTGTDGAASSSYALDMTPGSLSYSATADLADPALVIGQSYTDTSAGVTITPTWANSSGIGVDVTFAKSTCTRANPSLVMSSPGSTVVAGTAVTYTVAVTNNDSSSCSAASFSLQGSLPSGWSGSWKNASLSLAAGSSASTTLTVTSPGSALAGSYSIGAKASNSSATAYSGSGASSYVIGSTTTRTKGRSK</sequence>
<evidence type="ECO:0000259" key="1">
    <source>
        <dbReference type="Pfam" id="PF05548"/>
    </source>
</evidence>
<comment type="caution">
    <text evidence="3">The sequence shown here is derived from an EMBL/GenBank/DDBJ whole genome shotgun (WGS) entry which is preliminary data.</text>
</comment>
<dbReference type="EMBL" id="JAQQKY010000004">
    <property type="protein sequence ID" value="MDC7690888.1"/>
    <property type="molecule type" value="Genomic_DNA"/>
</dbReference>
<dbReference type="PANTHER" id="PTHR41775:SF1">
    <property type="entry name" value="PEPTIDASE M6-LIKE DOMAIN-CONTAINING PROTEIN"/>
    <property type="match status" value="1"/>
</dbReference>
<protein>
    <submittedName>
        <fullName evidence="3">NEW3 domain-containing protein</fullName>
    </submittedName>
</protein>
<reference evidence="3 4" key="1">
    <citation type="submission" date="2023-01" db="EMBL/GenBank/DDBJ databases">
        <title>Novel species of the genus Vogesella isolated from rivers.</title>
        <authorList>
            <person name="Lu H."/>
        </authorList>
    </citation>
    <scope>NUCLEOTIDE SEQUENCE [LARGE SCALE GENOMIC DNA]</scope>
    <source>
        <strain evidence="3 4">SH7W</strain>
    </source>
</reference>
<dbReference type="InterPro" id="IPR013783">
    <property type="entry name" value="Ig-like_fold"/>
</dbReference>
<evidence type="ECO:0000259" key="2">
    <source>
        <dbReference type="Pfam" id="PF10633"/>
    </source>
</evidence>
<dbReference type="InterPro" id="IPR024079">
    <property type="entry name" value="MetalloPept_cat_dom_sf"/>
</dbReference>
<dbReference type="Gene3D" id="3.40.390.10">
    <property type="entry name" value="Collagenase (Catalytic Domain)"/>
    <property type="match status" value="1"/>
</dbReference>
<dbReference type="Pfam" id="PF05548">
    <property type="entry name" value="Peptidase_M11"/>
    <property type="match status" value="1"/>
</dbReference>
<accession>A0ABT5I3X8</accession>
<dbReference type="PANTHER" id="PTHR41775">
    <property type="entry name" value="SECRETED PROTEIN-RELATED"/>
    <property type="match status" value="1"/>
</dbReference>
<feature type="domain" description="Alpha-galactosidase NEW3" evidence="2">
    <location>
        <begin position="493"/>
        <end position="568"/>
    </location>
</feature>
<name>A0ABT5I3X8_VOGIN</name>
<dbReference type="InterPro" id="IPR018905">
    <property type="entry name" value="A-galactase_NEW3"/>
</dbReference>
<evidence type="ECO:0000313" key="4">
    <source>
        <dbReference type="Proteomes" id="UP001221566"/>
    </source>
</evidence>
<dbReference type="Gene3D" id="2.60.40.10">
    <property type="entry name" value="Immunoglobulins"/>
    <property type="match status" value="1"/>
</dbReference>
<dbReference type="RefSeq" id="WP_272803070.1">
    <property type="nucleotide sequence ID" value="NZ_JAQQKY010000004.1"/>
</dbReference>
<gene>
    <name evidence="3" type="ORF">PQU93_08865</name>
</gene>
<dbReference type="SUPFAM" id="SSF55486">
    <property type="entry name" value="Metalloproteases ('zincins'), catalytic domain"/>
    <property type="match status" value="1"/>
</dbReference>
<dbReference type="Proteomes" id="UP001221566">
    <property type="component" value="Unassembled WGS sequence"/>
</dbReference>
<dbReference type="InterPro" id="IPR008752">
    <property type="entry name" value="Peptidase_M11"/>
</dbReference>
<organism evidence="3 4">
    <name type="scientific">Vogesella indigofera</name>
    <name type="common">Pseudomonas indigofera</name>
    <dbReference type="NCBI Taxonomy" id="45465"/>
    <lineage>
        <taxon>Bacteria</taxon>
        <taxon>Pseudomonadati</taxon>
        <taxon>Pseudomonadota</taxon>
        <taxon>Betaproteobacteria</taxon>
        <taxon>Neisseriales</taxon>
        <taxon>Chromobacteriaceae</taxon>
        <taxon>Vogesella</taxon>
    </lineage>
</organism>
<dbReference type="Pfam" id="PF10633">
    <property type="entry name" value="NPCBM_assoc"/>
    <property type="match status" value="1"/>
</dbReference>